<dbReference type="Proteomes" id="UP000229526">
    <property type="component" value="Unassembled WGS sequence"/>
</dbReference>
<feature type="domain" description="Predicted 3'-5' exonuclease PolB-like" evidence="1">
    <location>
        <begin position="97"/>
        <end position="233"/>
    </location>
</feature>
<dbReference type="InterPro" id="IPR036397">
    <property type="entry name" value="RNaseH_sf"/>
</dbReference>
<comment type="caution">
    <text evidence="2">The sequence shown here is derived from an EMBL/GenBank/DDBJ whole genome shotgun (WGS) entry which is preliminary data.</text>
</comment>
<organism evidence="2 3">
    <name type="scientific">Candidatus Harrisonbacteria bacterium CG10_big_fil_rev_8_21_14_0_10_49_15</name>
    <dbReference type="NCBI Taxonomy" id="1974587"/>
    <lineage>
        <taxon>Bacteria</taxon>
        <taxon>Candidatus Harrisoniibacteriota</taxon>
    </lineage>
</organism>
<dbReference type="GO" id="GO:0003676">
    <property type="term" value="F:nucleic acid binding"/>
    <property type="evidence" value="ECO:0007669"/>
    <property type="project" value="InterPro"/>
</dbReference>
<dbReference type="EMBL" id="PFBD01000025">
    <property type="protein sequence ID" value="PIR86785.1"/>
    <property type="molecule type" value="Genomic_DNA"/>
</dbReference>
<protein>
    <submittedName>
        <fullName evidence="2">3'-5' exonuclease</fullName>
    </submittedName>
</protein>
<dbReference type="InterPro" id="IPR012337">
    <property type="entry name" value="RNaseH-like_sf"/>
</dbReference>
<dbReference type="SUPFAM" id="SSF53098">
    <property type="entry name" value="Ribonuclease H-like"/>
    <property type="match status" value="1"/>
</dbReference>
<dbReference type="Pfam" id="PF10108">
    <property type="entry name" value="DNA_pol_B_exo2"/>
    <property type="match status" value="1"/>
</dbReference>
<dbReference type="AlphaFoldDB" id="A0A2H0ULX9"/>
<evidence type="ECO:0000259" key="1">
    <source>
        <dbReference type="Pfam" id="PF10108"/>
    </source>
</evidence>
<evidence type="ECO:0000313" key="2">
    <source>
        <dbReference type="EMBL" id="PIR86785.1"/>
    </source>
</evidence>
<name>A0A2H0ULX9_9BACT</name>
<dbReference type="GO" id="GO:0004527">
    <property type="term" value="F:exonuclease activity"/>
    <property type="evidence" value="ECO:0007669"/>
    <property type="project" value="UniProtKB-KW"/>
</dbReference>
<keyword evidence="2" id="KW-0378">Hydrolase</keyword>
<proteinExistence type="predicted"/>
<evidence type="ECO:0000313" key="3">
    <source>
        <dbReference type="Proteomes" id="UP000229526"/>
    </source>
</evidence>
<keyword evidence="2" id="KW-0540">Nuclease</keyword>
<dbReference type="InterPro" id="IPR019288">
    <property type="entry name" value="3'-5'_exonuclease_PolB-like"/>
</dbReference>
<gene>
    <name evidence="2" type="ORF">COU11_03715</name>
</gene>
<keyword evidence="2" id="KW-0269">Exonuclease</keyword>
<sequence length="238" mass="27367">MSNQKLIFDIETIGHDFDSFDEATKHSLTRWIEKESSSEEEYAVALEDLKHGLGFSPLTGEIVSIGVLDHHKQEGVVYFQAPEAKLEAWEEGRITYKPMSEEQMLKAFWDGARQYQHFITFNGRTFDVPFMMLRSAINGIRPSKDLMRGRYLYQHAPDAVHIDLLDQLSFYGAVRRKGTLHMYTRAFGIPSPKDGGLDGDQVGPFFKAGKYKEIATYNGRDLFATSALYQKWEEYLQF</sequence>
<reference evidence="3" key="1">
    <citation type="submission" date="2017-09" db="EMBL/GenBank/DDBJ databases">
        <title>Depth-based differentiation of microbial function through sediment-hosted aquifers and enrichment of novel symbionts in the deep terrestrial subsurface.</title>
        <authorList>
            <person name="Probst A.J."/>
            <person name="Ladd B."/>
            <person name="Jarett J.K."/>
            <person name="Geller-Mcgrath D.E."/>
            <person name="Sieber C.M.K."/>
            <person name="Emerson J.B."/>
            <person name="Anantharaman K."/>
            <person name="Thomas B.C."/>
            <person name="Malmstrom R."/>
            <person name="Stieglmeier M."/>
            <person name="Klingl A."/>
            <person name="Woyke T."/>
            <person name="Ryan C.M."/>
            <person name="Banfield J.F."/>
        </authorList>
    </citation>
    <scope>NUCLEOTIDE SEQUENCE [LARGE SCALE GENOMIC DNA]</scope>
</reference>
<dbReference type="Gene3D" id="3.30.420.10">
    <property type="entry name" value="Ribonuclease H-like superfamily/Ribonuclease H"/>
    <property type="match status" value="1"/>
</dbReference>
<accession>A0A2H0ULX9</accession>